<organism evidence="1">
    <name type="scientific">viral metagenome</name>
    <dbReference type="NCBI Taxonomy" id="1070528"/>
    <lineage>
        <taxon>unclassified sequences</taxon>
        <taxon>metagenomes</taxon>
        <taxon>organismal metagenomes</taxon>
    </lineage>
</organism>
<protein>
    <submittedName>
        <fullName evidence="1">Uncharacterized protein</fullName>
    </submittedName>
</protein>
<dbReference type="EMBL" id="MT144311">
    <property type="protein sequence ID" value="QJA52088.1"/>
    <property type="molecule type" value="Genomic_DNA"/>
</dbReference>
<reference evidence="1" key="1">
    <citation type="submission" date="2020-03" db="EMBL/GenBank/DDBJ databases">
        <title>The deep terrestrial virosphere.</title>
        <authorList>
            <person name="Holmfeldt K."/>
            <person name="Nilsson E."/>
            <person name="Simone D."/>
            <person name="Lopez-Fernandez M."/>
            <person name="Wu X."/>
            <person name="de Brujin I."/>
            <person name="Lundin D."/>
            <person name="Andersson A."/>
            <person name="Bertilsson S."/>
            <person name="Dopson M."/>
        </authorList>
    </citation>
    <scope>NUCLEOTIDE SEQUENCE</scope>
    <source>
        <strain evidence="1">TM448A02473</strain>
    </source>
</reference>
<sequence length="83" mass="8915">MNHPISELDRLVRYLINNHGDIVKVDDMSLDNVVDETISAIESLLQIASQQAAEAGAEIECVCDTPSYPLGPCSNCGGLIRTA</sequence>
<name>A0A6H1ZX52_9ZZZZ</name>
<evidence type="ECO:0000313" key="1">
    <source>
        <dbReference type="EMBL" id="QJA52088.1"/>
    </source>
</evidence>
<proteinExistence type="predicted"/>
<dbReference type="AlphaFoldDB" id="A0A6H1ZX52"/>
<gene>
    <name evidence="1" type="ORF">TM448A02473_0013</name>
</gene>
<accession>A0A6H1ZX52</accession>